<protein>
    <submittedName>
        <fullName evidence="2">Uncharacterized protein</fullName>
    </submittedName>
</protein>
<dbReference type="Proteomes" id="UP000822688">
    <property type="component" value="Chromosome 1"/>
</dbReference>
<evidence type="ECO:0000256" key="1">
    <source>
        <dbReference type="SAM" id="MobiDB-lite"/>
    </source>
</evidence>
<feature type="region of interest" description="Disordered" evidence="1">
    <location>
        <begin position="40"/>
        <end position="104"/>
    </location>
</feature>
<name>A0A8T0J5I6_CERPU</name>
<accession>A0A8T0J5I6</accession>
<reference evidence="2" key="1">
    <citation type="submission" date="2020-06" db="EMBL/GenBank/DDBJ databases">
        <title>WGS assembly of Ceratodon purpureus strain R40.</title>
        <authorList>
            <person name="Carey S.B."/>
            <person name="Jenkins J."/>
            <person name="Shu S."/>
            <person name="Lovell J.T."/>
            <person name="Sreedasyam A."/>
            <person name="Maumus F."/>
            <person name="Tiley G.P."/>
            <person name="Fernandez-Pozo N."/>
            <person name="Barry K."/>
            <person name="Chen C."/>
            <person name="Wang M."/>
            <person name="Lipzen A."/>
            <person name="Daum C."/>
            <person name="Saski C.A."/>
            <person name="Payton A.C."/>
            <person name="Mcbreen J.C."/>
            <person name="Conrad R.E."/>
            <person name="Kollar L.M."/>
            <person name="Olsson S."/>
            <person name="Huttunen S."/>
            <person name="Landis J.B."/>
            <person name="Wickett N.J."/>
            <person name="Johnson M.G."/>
            <person name="Rensing S.A."/>
            <person name="Grimwood J."/>
            <person name="Schmutz J."/>
            <person name="Mcdaniel S.F."/>
        </authorList>
    </citation>
    <scope>NUCLEOTIDE SEQUENCE</scope>
    <source>
        <strain evidence="2">R40</strain>
    </source>
</reference>
<dbReference type="EMBL" id="CM026421">
    <property type="protein sequence ID" value="KAG0590492.1"/>
    <property type="molecule type" value="Genomic_DNA"/>
</dbReference>
<proteinExistence type="predicted"/>
<comment type="caution">
    <text evidence="2">The sequence shown here is derived from an EMBL/GenBank/DDBJ whole genome shotgun (WGS) entry which is preliminary data.</text>
</comment>
<evidence type="ECO:0000313" key="3">
    <source>
        <dbReference type="Proteomes" id="UP000822688"/>
    </source>
</evidence>
<keyword evidence="3" id="KW-1185">Reference proteome</keyword>
<sequence>MIGASGALPALQQRQTECILLTPSLITASSKHFDDLQYSFPAEHTPQRRRSADLQSARSLPPAPRLVSVRHVRGNSPKLTRYGTLRDVSGVNGKLASRGMQSPQ</sequence>
<organism evidence="2 3">
    <name type="scientific">Ceratodon purpureus</name>
    <name type="common">Fire moss</name>
    <name type="synonym">Dicranum purpureum</name>
    <dbReference type="NCBI Taxonomy" id="3225"/>
    <lineage>
        <taxon>Eukaryota</taxon>
        <taxon>Viridiplantae</taxon>
        <taxon>Streptophyta</taxon>
        <taxon>Embryophyta</taxon>
        <taxon>Bryophyta</taxon>
        <taxon>Bryophytina</taxon>
        <taxon>Bryopsida</taxon>
        <taxon>Dicranidae</taxon>
        <taxon>Pseudoditrichales</taxon>
        <taxon>Ditrichaceae</taxon>
        <taxon>Ceratodon</taxon>
    </lineage>
</organism>
<evidence type="ECO:0000313" key="2">
    <source>
        <dbReference type="EMBL" id="KAG0590492.1"/>
    </source>
</evidence>
<dbReference type="AlphaFoldDB" id="A0A8T0J5I6"/>
<gene>
    <name evidence="2" type="ORF">KC19_1G103700</name>
</gene>